<organism evidence="1 2">
    <name type="scientific">Inquilinus ginsengisoli</name>
    <dbReference type="NCBI Taxonomy" id="363840"/>
    <lineage>
        <taxon>Bacteria</taxon>
        <taxon>Pseudomonadati</taxon>
        <taxon>Pseudomonadota</taxon>
        <taxon>Alphaproteobacteria</taxon>
        <taxon>Rhodospirillales</taxon>
        <taxon>Rhodospirillaceae</taxon>
        <taxon>Inquilinus</taxon>
    </lineage>
</organism>
<protein>
    <recommendedName>
        <fullName evidence="3">DGQHR domain-containing protein</fullName>
    </recommendedName>
</protein>
<name>A0ABU1JPS9_9PROT</name>
<dbReference type="RefSeq" id="WP_309795188.1">
    <property type="nucleotide sequence ID" value="NZ_JAVDPW010000005.1"/>
</dbReference>
<accession>A0ABU1JPS9</accession>
<sequence>MPNDLNPLSTETEETGRRFKLGELKGLGGRTEFNAPVLMGFNMGNRTLALTITMEQFREYSDVANEARIVEMGDDRSDIAQRPLDEKHARSIALYMLRGLLAAVRQNWQDEDRHIPDDLGDILSELGEGPYQGLQPFTGNIRKCLPGGEDLVLIEKSDGKLVLSLRQGQIIYVIDGQHRRYAYELLMNWLRELIATRRYSSKRRGGLYIPEGNEDMQMTTAEVDIWIAAAELARSHFTVDVTVHLGLKPDQEKQLFHDLNNLGKKPDAALAQAFDQANPISVFIRKNLEDTGVLGAQLKIADAGSKKGAKKNDDPAAVIYRDDLVSTNALLFAGATNQAGISTSAVNPSTDYGIRFWKAVASQPHFGEPNWEDKTLLAEPVMLKALAQLAYTFHGSRERNHEQRDRFLEDIEAGKIDFSPSNTMWELYLKDDAGRAEVDATLDDYLTPDAGRKPYAVKRDGRLDFASNTRDIARYLGDLMRWHLKYEPRPGLATLKAKLANQGKL</sequence>
<proteinExistence type="predicted"/>
<dbReference type="InterPro" id="IPR017642">
    <property type="entry name" value="DNA_S_mod_DndB"/>
</dbReference>
<evidence type="ECO:0000313" key="2">
    <source>
        <dbReference type="Proteomes" id="UP001262410"/>
    </source>
</evidence>
<evidence type="ECO:0000313" key="1">
    <source>
        <dbReference type="EMBL" id="MDR6290632.1"/>
    </source>
</evidence>
<evidence type="ECO:0008006" key="3">
    <source>
        <dbReference type="Google" id="ProtNLM"/>
    </source>
</evidence>
<dbReference type="Pfam" id="PF14072">
    <property type="entry name" value="DndB"/>
    <property type="match status" value="1"/>
</dbReference>
<comment type="caution">
    <text evidence="1">The sequence shown here is derived from an EMBL/GenBank/DDBJ whole genome shotgun (WGS) entry which is preliminary data.</text>
</comment>
<dbReference type="EMBL" id="JAVDPW010000005">
    <property type="protein sequence ID" value="MDR6290632.1"/>
    <property type="molecule type" value="Genomic_DNA"/>
</dbReference>
<dbReference type="Proteomes" id="UP001262410">
    <property type="component" value="Unassembled WGS sequence"/>
</dbReference>
<gene>
    <name evidence="1" type="ORF">E9232_003158</name>
</gene>
<reference evidence="1 2" key="1">
    <citation type="submission" date="2023-07" db="EMBL/GenBank/DDBJ databases">
        <title>Sorghum-associated microbial communities from plants grown in Nebraska, USA.</title>
        <authorList>
            <person name="Schachtman D."/>
        </authorList>
    </citation>
    <scope>NUCLEOTIDE SEQUENCE [LARGE SCALE GENOMIC DNA]</scope>
    <source>
        <strain evidence="1 2">584</strain>
    </source>
</reference>
<keyword evidence="2" id="KW-1185">Reference proteome</keyword>